<feature type="region of interest" description="Disordered" evidence="1">
    <location>
        <begin position="143"/>
        <end position="178"/>
    </location>
</feature>
<evidence type="ECO:0000256" key="1">
    <source>
        <dbReference type="SAM" id="MobiDB-lite"/>
    </source>
</evidence>
<keyword evidence="2" id="KW-0732">Signal</keyword>
<dbReference type="SUPFAM" id="SSF49503">
    <property type="entry name" value="Cupredoxins"/>
    <property type="match status" value="1"/>
</dbReference>
<feature type="chain" id="PRO_5035461428" evidence="2">
    <location>
        <begin position="19"/>
        <end position="203"/>
    </location>
</feature>
<evidence type="ECO:0000313" key="4">
    <source>
        <dbReference type="Proteomes" id="UP000813824"/>
    </source>
</evidence>
<evidence type="ECO:0000313" key="3">
    <source>
        <dbReference type="EMBL" id="KAH8106878.1"/>
    </source>
</evidence>
<sequence length="203" mass="20436">MRFTSILAALPFIGAALAQTNHVVLVGANGTLTYSPSEITAAAGDTVSFQFLSKNHTVTQSTFTSPCSNMTNPDGSLGVDSGFQAVPAGATQFQQWTITVNNASAPMWFYCRQANHCAQGMVFAINPTAAKSFDAFQSAAKATGSNTTSGSPYGSPSGSSPSGSPSASPSSGSTTDSSAITVKAGSAAGLVLASMGLVMGLVM</sequence>
<dbReference type="OrthoDB" id="1921208at2759"/>
<dbReference type="CDD" id="cd00920">
    <property type="entry name" value="Cupredoxin"/>
    <property type="match status" value="1"/>
</dbReference>
<accession>A0A8K0XUU2</accession>
<dbReference type="AlphaFoldDB" id="A0A8K0XUU2"/>
<comment type="caution">
    <text evidence="3">The sequence shown here is derived from an EMBL/GenBank/DDBJ whole genome shotgun (WGS) entry which is preliminary data.</text>
</comment>
<keyword evidence="4" id="KW-1185">Reference proteome</keyword>
<dbReference type="PANTHER" id="PTHR34883:SF15">
    <property type="entry name" value="EXTRACELLULAR SERINE-RICH PROTEIN"/>
    <property type="match status" value="1"/>
</dbReference>
<name>A0A8K0XUU2_9AGAR</name>
<feature type="signal peptide" evidence="2">
    <location>
        <begin position="1"/>
        <end position="18"/>
    </location>
</feature>
<dbReference type="InterPro" id="IPR052953">
    <property type="entry name" value="Ser-rich/MCO-related"/>
</dbReference>
<dbReference type="Gene3D" id="2.60.40.420">
    <property type="entry name" value="Cupredoxins - blue copper proteins"/>
    <property type="match status" value="1"/>
</dbReference>
<dbReference type="Proteomes" id="UP000813824">
    <property type="component" value="Unassembled WGS sequence"/>
</dbReference>
<gene>
    <name evidence="3" type="ORF">BXZ70DRAFT_982112</name>
</gene>
<organism evidence="3 4">
    <name type="scientific">Cristinia sonorae</name>
    <dbReference type="NCBI Taxonomy" id="1940300"/>
    <lineage>
        <taxon>Eukaryota</taxon>
        <taxon>Fungi</taxon>
        <taxon>Dikarya</taxon>
        <taxon>Basidiomycota</taxon>
        <taxon>Agaricomycotina</taxon>
        <taxon>Agaricomycetes</taxon>
        <taxon>Agaricomycetidae</taxon>
        <taxon>Agaricales</taxon>
        <taxon>Pleurotineae</taxon>
        <taxon>Stephanosporaceae</taxon>
        <taxon>Cristinia</taxon>
    </lineage>
</organism>
<dbReference type="InterPro" id="IPR008972">
    <property type="entry name" value="Cupredoxin"/>
</dbReference>
<reference evidence="3" key="1">
    <citation type="journal article" date="2021" name="New Phytol.">
        <title>Evolutionary innovations through gain and loss of genes in the ectomycorrhizal Boletales.</title>
        <authorList>
            <person name="Wu G."/>
            <person name="Miyauchi S."/>
            <person name="Morin E."/>
            <person name="Kuo A."/>
            <person name="Drula E."/>
            <person name="Varga T."/>
            <person name="Kohler A."/>
            <person name="Feng B."/>
            <person name="Cao Y."/>
            <person name="Lipzen A."/>
            <person name="Daum C."/>
            <person name="Hundley H."/>
            <person name="Pangilinan J."/>
            <person name="Johnson J."/>
            <person name="Barry K."/>
            <person name="LaButti K."/>
            <person name="Ng V."/>
            <person name="Ahrendt S."/>
            <person name="Min B."/>
            <person name="Choi I.G."/>
            <person name="Park H."/>
            <person name="Plett J.M."/>
            <person name="Magnuson J."/>
            <person name="Spatafora J.W."/>
            <person name="Nagy L.G."/>
            <person name="Henrissat B."/>
            <person name="Grigoriev I.V."/>
            <person name="Yang Z.L."/>
            <person name="Xu J."/>
            <person name="Martin F.M."/>
        </authorList>
    </citation>
    <scope>NUCLEOTIDE SEQUENCE</scope>
    <source>
        <strain evidence="3">KKN 215</strain>
    </source>
</reference>
<proteinExistence type="predicted"/>
<dbReference type="EMBL" id="JAEVFJ010000002">
    <property type="protein sequence ID" value="KAH8106878.1"/>
    <property type="molecule type" value="Genomic_DNA"/>
</dbReference>
<dbReference type="PANTHER" id="PTHR34883">
    <property type="entry name" value="SERINE-RICH PROTEIN, PUTATIVE-RELATED-RELATED"/>
    <property type="match status" value="1"/>
</dbReference>
<evidence type="ECO:0000256" key="2">
    <source>
        <dbReference type="SAM" id="SignalP"/>
    </source>
</evidence>
<protein>
    <submittedName>
        <fullName evidence="3">Cupredoxin</fullName>
    </submittedName>
</protein>